<sequence>MPEFGMLKNADGLSETGSISVGLKPANTKLTAMSSYQQKEVMNTNIGEFSVGSSAGFRKQISKE</sequence>
<accession>A0A4Z1GNM0</accession>
<dbReference type="AlphaFoldDB" id="A0A4Z1GNM0"/>
<comment type="caution">
    <text evidence="1">The sequence shown here is derived from an EMBL/GenBank/DDBJ whole genome shotgun (WGS) entry which is preliminary data.</text>
</comment>
<protein>
    <submittedName>
        <fullName evidence="1">Uncharacterized protein</fullName>
    </submittedName>
</protein>
<name>A0A4Z1GNM0_9HELO</name>
<reference evidence="1 2" key="1">
    <citation type="submission" date="2017-12" db="EMBL/GenBank/DDBJ databases">
        <title>Comparative genomics of Botrytis spp.</title>
        <authorList>
            <person name="Valero-Jimenez C.A."/>
            <person name="Tapia P."/>
            <person name="Veloso J."/>
            <person name="Silva-Moreno E."/>
            <person name="Staats M."/>
            <person name="Valdes J.H."/>
            <person name="Van Kan J.A.L."/>
        </authorList>
    </citation>
    <scope>NUCLEOTIDE SEQUENCE [LARGE SCALE GENOMIC DNA]</scope>
    <source>
        <strain evidence="1 2">Bh0001</strain>
    </source>
</reference>
<evidence type="ECO:0000313" key="1">
    <source>
        <dbReference type="EMBL" id="TGO38526.1"/>
    </source>
</evidence>
<evidence type="ECO:0000313" key="2">
    <source>
        <dbReference type="Proteomes" id="UP000297814"/>
    </source>
</evidence>
<proteinExistence type="predicted"/>
<dbReference type="EMBL" id="PQXK01000073">
    <property type="protein sequence ID" value="TGO38526.1"/>
    <property type="molecule type" value="Genomic_DNA"/>
</dbReference>
<gene>
    <name evidence="1" type="ORF">BHYA_0073g00350</name>
</gene>
<dbReference type="Proteomes" id="UP000297814">
    <property type="component" value="Unassembled WGS sequence"/>
</dbReference>
<organism evidence="1 2">
    <name type="scientific">Botrytis hyacinthi</name>
    <dbReference type="NCBI Taxonomy" id="278943"/>
    <lineage>
        <taxon>Eukaryota</taxon>
        <taxon>Fungi</taxon>
        <taxon>Dikarya</taxon>
        <taxon>Ascomycota</taxon>
        <taxon>Pezizomycotina</taxon>
        <taxon>Leotiomycetes</taxon>
        <taxon>Helotiales</taxon>
        <taxon>Sclerotiniaceae</taxon>
        <taxon>Botrytis</taxon>
    </lineage>
</organism>
<keyword evidence="2" id="KW-1185">Reference proteome</keyword>